<feature type="region of interest" description="Disordered" evidence="4">
    <location>
        <begin position="1"/>
        <end position="31"/>
    </location>
</feature>
<dbReference type="EMBL" id="SRLE01000007">
    <property type="protein sequence ID" value="TGD73312.1"/>
    <property type="molecule type" value="Genomic_DNA"/>
</dbReference>
<sequence length="303" mass="32124">MPRPVPGPRTARRGPAPDHPAHQQSGARRRHRLAPLPRRLGAEHPAHPLRRRCVSAPLTGQVALVTGASSGIGEAAARALAAAGARVVVVARREARLQAVVAQIESAGGQADYRAGDITDEAFALGVVKETVERCGRLDILVNSAGTIQATSVGGGDLQLWRETLELNLLASLYTCHAAIVPMRARGGGTIINVGSLACRTTSPVYNAYATSKHALYAMNDGLRQELGADGIRVALLLPGTVTTEIWTQIKDPQHSEAIRAHLNQEAAILPDELAAAIVHIATAPQHVNLSEVWVRATRDTAY</sequence>
<dbReference type="PANTHER" id="PTHR44196:SF1">
    <property type="entry name" value="DEHYDROGENASE_REDUCTASE SDR FAMILY MEMBER 7B"/>
    <property type="match status" value="1"/>
</dbReference>
<evidence type="ECO:0000313" key="5">
    <source>
        <dbReference type="EMBL" id="TGD73312.1"/>
    </source>
</evidence>
<evidence type="ECO:0000313" key="6">
    <source>
        <dbReference type="Proteomes" id="UP000298050"/>
    </source>
</evidence>
<dbReference type="PANTHER" id="PTHR44196">
    <property type="entry name" value="DEHYDROGENASE/REDUCTASE SDR FAMILY MEMBER 7B"/>
    <property type="match status" value="1"/>
</dbReference>
<evidence type="ECO:0000256" key="1">
    <source>
        <dbReference type="ARBA" id="ARBA00006484"/>
    </source>
</evidence>
<dbReference type="GO" id="GO:0016616">
    <property type="term" value="F:oxidoreductase activity, acting on the CH-OH group of donors, NAD or NADP as acceptor"/>
    <property type="evidence" value="ECO:0007669"/>
    <property type="project" value="UniProtKB-ARBA"/>
</dbReference>
<dbReference type="PRINTS" id="PR00080">
    <property type="entry name" value="SDRFAMILY"/>
</dbReference>
<dbReference type="FunFam" id="3.40.50.720:FF:000047">
    <property type="entry name" value="NADP-dependent L-serine/L-allo-threonine dehydrogenase"/>
    <property type="match status" value="1"/>
</dbReference>
<evidence type="ECO:0000256" key="2">
    <source>
        <dbReference type="ARBA" id="ARBA00023002"/>
    </source>
</evidence>
<organism evidence="5 6">
    <name type="scientific">Mangrovimicrobium sediminis</name>
    <dbReference type="NCBI Taxonomy" id="2562682"/>
    <lineage>
        <taxon>Bacteria</taxon>
        <taxon>Pseudomonadati</taxon>
        <taxon>Pseudomonadota</taxon>
        <taxon>Gammaproteobacteria</taxon>
        <taxon>Cellvibrionales</taxon>
        <taxon>Halieaceae</taxon>
        <taxon>Mangrovimicrobium</taxon>
    </lineage>
</organism>
<dbReference type="PROSITE" id="PS00061">
    <property type="entry name" value="ADH_SHORT"/>
    <property type="match status" value="1"/>
</dbReference>
<evidence type="ECO:0000256" key="4">
    <source>
        <dbReference type="SAM" id="MobiDB-lite"/>
    </source>
</evidence>
<keyword evidence="2" id="KW-0560">Oxidoreductase</keyword>
<evidence type="ECO:0000256" key="3">
    <source>
        <dbReference type="RuleBase" id="RU000363"/>
    </source>
</evidence>
<dbReference type="Gene3D" id="3.40.50.720">
    <property type="entry name" value="NAD(P)-binding Rossmann-like Domain"/>
    <property type="match status" value="1"/>
</dbReference>
<gene>
    <name evidence="5" type="ORF">E4634_09750</name>
</gene>
<dbReference type="Pfam" id="PF00106">
    <property type="entry name" value="adh_short"/>
    <property type="match status" value="1"/>
</dbReference>
<reference evidence="5 6" key="1">
    <citation type="submission" date="2019-04" db="EMBL/GenBank/DDBJ databases">
        <title>Taxonomy of novel Haliea sp. from mangrove soil of West Coast of India.</title>
        <authorList>
            <person name="Verma A."/>
            <person name="Kumar P."/>
            <person name="Krishnamurthi S."/>
        </authorList>
    </citation>
    <scope>NUCLEOTIDE SEQUENCE [LARGE SCALE GENOMIC DNA]</scope>
    <source>
        <strain evidence="5 6">SAOS-164</strain>
    </source>
</reference>
<name>A0A4Z0M128_9GAMM</name>
<dbReference type="OrthoDB" id="9809287at2"/>
<comment type="similarity">
    <text evidence="1 3">Belongs to the short-chain dehydrogenases/reductases (SDR) family.</text>
</comment>
<keyword evidence="6" id="KW-1185">Reference proteome</keyword>
<dbReference type="InterPro" id="IPR020904">
    <property type="entry name" value="Sc_DH/Rdtase_CS"/>
</dbReference>
<dbReference type="InterPro" id="IPR036291">
    <property type="entry name" value="NAD(P)-bd_dom_sf"/>
</dbReference>
<protein>
    <submittedName>
        <fullName evidence="5">SDR family NAD(P)-dependent oxidoreductase</fullName>
    </submittedName>
</protein>
<proteinExistence type="inferred from homology"/>
<dbReference type="GO" id="GO:0016020">
    <property type="term" value="C:membrane"/>
    <property type="evidence" value="ECO:0007669"/>
    <property type="project" value="TreeGrafter"/>
</dbReference>
<dbReference type="AlphaFoldDB" id="A0A4Z0M128"/>
<accession>A0A4Z0M128</accession>
<dbReference type="InterPro" id="IPR002347">
    <property type="entry name" value="SDR_fam"/>
</dbReference>
<dbReference type="Proteomes" id="UP000298050">
    <property type="component" value="Unassembled WGS sequence"/>
</dbReference>
<dbReference type="SUPFAM" id="SSF51735">
    <property type="entry name" value="NAD(P)-binding Rossmann-fold domains"/>
    <property type="match status" value="1"/>
</dbReference>
<comment type="caution">
    <text evidence="5">The sequence shown here is derived from an EMBL/GenBank/DDBJ whole genome shotgun (WGS) entry which is preliminary data.</text>
</comment>
<dbReference type="PRINTS" id="PR00081">
    <property type="entry name" value="GDHRDH"/>
</dbReference>